<keyword evidence="3" id="KW-1185">Reference proteome</keyword>
<name>A0A556U7Z3_BAGYA</name>
<feature type="compositionally biased region" description="Polar residues" evidence="1">
    <location>
        <begin position="325"/>
        <end position="334"/>
    </location>
</feature>
<feature type="compositionally biased region" description="Basic and acidic residues" evidence="1">
    <location>
        <begin position="247"/>
        <end position="256"/>
    </location>
</feature>
<sequence>MAATEANTEPVQVDAGETKSEEEPSNVEPSPVPTEETQPTTEATPTTEQSTDKVKPASEKIWDSFLNKSGLGKVIGGKKKKEHSTVTEEVPAENPDKALAPNDQGAEVDSKDQLPSQPESEAVMDGQVIENVADNEEASQEQPAPDVKPKHGEKSSVRDFIRNPVAKIFSHKSTEKKEGSGELSKEVKVRSKSLDRLEDVDASTAVVDQNEDPQSPEEADKSTSQPTKPMKRWHSFKKLMAHKSHKKSTDESKDAEGAESGSADAAGDSGTLDSTTKSEHTGQKKWKLKRSWTFQGLKRDPSMVGIHKPKDKDSSDNVKDENNQEAEQGATQISEDSKLSDDGETQERRMKMERQIKKQPQLQRQKLWTSIQMIFGPHLKSE</sequence>
<evidence type="ECO:0000256" key="1">
    <source>
        <dbReference type="SAM" id="MobiDB-lite"/>
    </source>
</evidence>
<comment type="caution">
    <text evidence="2">The sequence shown here is derived from an EMBL/GenBank/DDBJ whole genome shotgun (WGS) entry which is preliminary data.</text>
</comment>
<feature type="compositionally biased region" description="Basic and acidic residues" evidence="1">
    <location>
        <begin position="147"/>
        <end position="161"/>
    </location>
</feature>
<evidence type="ECO:0008006" key="4">
    <source>
        <dbReference type="Google" id="ProtNLM"/>
    </source>
</evidence>
<feature type="compositionally biased region" description="Polar residues" evidence="1">
    <location>
        <begin position="1"/>
        <end position="10"/>
    </location>
</feature>
<feature type="region of interest" description="Disordered" evidence="1">
    <location>
        <begin position="1"/>
        <end position="363"/>
    </location>
</feature>
<dbReference type="Proteomes" id="UP000319801">
    <property type="component" value="Unassembled WGS sequence"/>
</dbReference>
<feature type="compositionally biased region" description="Basic and acidic residues" evidence="1">
    <location>
        <begin position="172"/>
        <end position="199"/>
    </location>
</feature>
<dbReference type="AlphaFoldDB" id="A0A556U7Z3"/>
<organism evidence="2 3">
    <name type="scientific">Bagarius yarrelli</name>
    <name type="common">Goonch</name>
    <name type="synonym">Bagrus yarrelli</name>
    <dbReference type="NCBI Taxonomy" id="175774"/>
    <lineage>
        <taxon>Eukaryota</taxon>
        <taxon>Metazoa</taxon>
        <taxon>Chordata</taxon>
        <taxon>Craniata</taxon>
        <taxon>Vertebrata</taxon>
        <taxon>Euteleostomi</taxon>
        <taxon>Actinopterygii</taxon>
        <taxon>Neopterygii</taxon>
        <taxon>Teleostei</taxon>
        <taxon>Ostariophysi</taxon>
        <taxon>Siluriformes</taxon>
        <taxon>Sisoridae</taxon>
        <taxon>Sisorinae</taxon>
        <taxon>Bagarius</taxon>
    </lineage>
</organism>
<reference evidence="2 3" key="1">
    <citation type="journal article" date="2019" name="Genome Biol. Evol.">
        <title>Whole-Genome Sequencing of the Giant Devil Catfish, Bagarius yarrelli.</title>
        <authorList>
            <person name="Jiang W."/>
            <person name="Lv Y."/>
            <person name="Cheng L."/>
            <person name="Yang K."/>
            <person name="Chao B."/>
            <person name="Wang X."/>
            <person name="Li Y."/>
            <person name="Pan X."/>
            <person name="You X."/>
            <person name="Zhang Y."/>
            <person name="Yang J."/>
            <person name="Li J."/>
            <person name="Zhang X."/>
            <person name="Liu S."/>
            <person name="Sun C."/>
            <person name="Yang J."/>
            <person name="Shi Q."/>
        </authorList>
    </citation>
    <scope>NUCLEOTIDE SEQUENCE [LARGE SCALE GENOMIC DNA]</scope>
    <source>
        <strain evidence="2">JWS20170419001</strain>
        <tissue evidence="2">Muscle</tissue>
    </source>
</reference>
<feature type="compositionally biased region" description="Basic and acidic residues" evidence="1">
    <location>
        <begin position="50"/>
        <end position="62"/>
    </location>
</feature>
<dbReference type="OrthoDB" id="8960082at2759"/>
<feature type="compositionally biased region" description="Basic residues" evidence="1">
    <location>
        <begin position="229"/>
        <end position="246"/>
    </location>
</feature>
<proteinExistence type="predicted"/>
<accession>A0A556U7Z3</accession>
<protein>
    <recommendedName>
        <fullName evidence="4">A-kinase anchor protein 12</fullName>
    </recommendedName>
</protein>
<feature type="compositionally biased region" description="Basic and acidic residues" evidence="1">
    <location>
        <begin position="308"/>
        <end position="322"/>
    </location>
</feature>
<feature type="compositionally biased region" description="Basic and acidic residues" evidence="1">
    <location>
        <begin position="335"/>
        <end position="356"/>
    </location>
</feature>
<evidence type="ECO:0000313" key="2">
    <source>
        <dbReference type="EMBL" id="TSN57707.1"/>
    </source>
</evidence>
<dbReference type="EMBL" id="VCAZ01000058">
    <property type="protein sequence ID" value="TSN57707.1"/>
    <property type="molecule type" value="Genomic_DNA"/>
</dbReference>
<evidence type="ECO:0000313" key="3">
    <source>
        <dbReference type="Proteomes" id="UP000319801"/>
    </source>
</evidence>
<feature type="compositionally biased region" description="Low complexity" evidence="1">
    <location>
        <begin position="26"/>
        <end position="49"/>
    </location>
</feature>
<feature type="compositionally biased region" description="Low complexity" evidence="1">
    <location>
        <begin position="258"/>
        <end position="270"/>
    </location>
</feature>
<gene>
    <name evidence="2" type="ORF">Baya_9037</name>
</gene>